<organism evidence="1">
    <name type="scientific">hydrothermal vent metagenome</name>
    <dbReference type="NCBI Taxonomy" id="652676"/>
    <lineage>
        <taxon>unclassified sequences</taxon>
        <taxon>metagenomes</taxon>
        <taxon>ecological metagenomes</taxon>
    </lineage>
</organism>
<proteinExistence type="predicted"/>
<accession>A0A1W1E6U1</accession>
<gene>
    <name evidence="1" type="ORF">MNB_SV-4-203</name>
</gene>
<dbReference type="AlphaFoldDB" id="A0A1W1E6U1"/>
<evidence type="ECO:0008006" key="2">
    <source>
        <dbReference type="Google" id="ProtNLM"/>
    </source>
</evidence>
<sequence>MRYKRLNIIIAAIGLTTITCAQEKSTANLQKACLTCHQAQQIPSEIIYRRYLMRYSSKETIKKKIAAYLKHPSTNTSIMPAPFFRKFPIKKATTLDDKTLERMVEAYIAHFDVNGRVIIVLQNED</sequence>
<dbReference type="EMBL" id="FPIB01000001">
    <property type="protein sequence ID" value="SFV89640.1"/>
    <property type="molecule type" value="Genomic_DNA"/>
</dbReference>
<reference evidence="1" key="1">
    <citation type="submission" date="2016-10" db="EMBL/GenBank/DDBJ databases">
        <authorList>
            <person name="de Groot N.N."/>
        </authorList>
    </citation>
    <scope>NUCLEOTIDE SEQUENCE</scope>
</reference>
<name>A0A1W1E6U1_9ZZZZ</name>
<evidence type="ECO:0000313" key="1">
    <source>
        <dbReference type="EMBL" id="SFV89640.1"/>
    </source>
</evidence>
<protein>
    <recommendedName>
        <fullName evidence="2">Cytochrome c domain-containing protein</fullName>
    </recommendedName>
</protein>